<proteinExistence type="inferred from homology"/>
<evidence type="ECO:0000256" key="2">
    <source>
        <dbReference type="ARBA" id="ARBA00022723"/>
    </source>
</evidence>
<gene>
    <name evidence="7" type="ORF">EJB05_52186</name>
</gene>
<comment type="similarity">
    <text evidence="1 5">Belongs to the iron/ascorbate-dependent oxidoreductase family.</text>
</comment>
<dbReference type="InterPro" id="IPR026992">
    <property type="entry name" value="DIOX_N"/>
</dbReference>
<dbReference type="GO" id="GO:0046872">
    <property type="term" value="F:metal ion binding"/>
    <property type="evidence" value="ECO:0007669"/>
    <property type="project" value="UniProtKB-KW"/>
</dbReference>
<evidence type="ECO:0000313" key="8">
    <source>
        <dbReference type="Proteomes" id="UP000324897"/>
    </source>
</evidence>
<dbReference type="AlphaFoldDB" id="A0A5J9STK7"/>
<keyword evidence="3 5" id="KW-0560">Oxidoreductase</keyword>
<dbReference type="OrthoDB" id="288590at2759"/>
<protein>
    <recommendedName>
        <fullName evidence="6">Fe2OG dioxygenase domain-containing protein</fullName>
    </recommendedName>
</protein>
<feature type="domain" description="Fe2OG dioxygenase" evidence="6">
    <location>
        <begin position="271"/>
        <end position="373"/>
    </location>
</feature>
<evidence type="ECO:0000259" key="6">
    <source>
        <dbReference type="PROSITE" id="PS51471"/>
    </source>
</evidence>
<name>A0A5J9STK7_9POAL</name>
<dbReference type="InterPro" id="IPR027443">
    <property type="entry name" value="IPNS-like_sf"/>
</dbReference>
<keyword evidence="2 5" id="KW-0479">Metal-binding</keyword>
<dbReference type="InterPro" id="IPR005123">
    <property type="entry name" value="Oxoglu/Fe-dep_dioxygenase_dom"/>
</dbReference>
<reference evidence="7 8" key="1">
    <citation type="journal article" date="2019" name="Sci. Rep.">
        <title>A high-quality genome of Eragrostis curvula grass provides insights into Poaceae evolution and supports new strategies to enhance forage quality.</title>
        <authorList>
            <person name="Carballo J."/>
            <person name="Santos B.A.C.M."/>
            <person name="Zappacosta D."/>
            <person name="Garbus I."/>
            <person name="Selva J.P."/>
            <person name="Gallo C.A."/>
            <person name="Diaz A."/>
            <person name="Albertini E."/>
            <person name="Caccamo M."/>
            <person name="Echenique V."/>
        </authorList>
    </citation>
    <scope>NUCLEOTIDE SEQUENCE [LARGE SCALE GENOMIC DNA]</scope>
    <source>
        <strain evidence="8">cv. Victoria</strain>
        <tissue evidence="7">Leaf</tissue>
    </source>
</reference>
<sequence>MGALFVQPTNHSIEACLMDDVISAAGEFFHQPLEKLKCSNLSVSATKAIYMGLKELKSFPSPAEKSPRTRMADDSWRVPTPVQELAAAVEEPPSRYVPREQDRPSSILVAADMPEPIPVIDFGRLLDDAAEADKLYAALQSWGLVLVTNHGIEASLMDNMMKASREFFRQPLEAKQKYSNLIDGKHFQVEGYGNDRVLTQDQILDWCDRLHLRVEPEDERNLAFWPKHPESFRDVLHEYTSKTKKIRNDIFQAMARILGLEDDYFINQISDKAHAFARFNYYPPCPRPDLVNGVRPHSDGAVLTILLVDKEVGGLQVQRDGMWYNVPSRPNTLLVNLGDSMEIMNNGIFKSPVHRVVTNAEKERISLAVFYGVDGDKMLEPAAGLLDENRPAGYRAIAIKDFVAGLHEHFSRGKRFIESLKI</sequence>
<evidence type="ECO:0000313" key="7">
    <source>
        <dbReference type="EMBL" id="TVU02335.1"/>
    </source>
</evidence>
<evidence type="ECO:0000256" key="4">
    <source>
        <dbReference type="ARBA" id="ARBA00023004"/>
    </source>
</evidence>
<dbReference type="Pfam" id="PF14226">
    <property type="entry name" value="DIOX_N"/>
    <property type="match status" value="1"/>
</dbReference>
<evidence type="ECO:0000256" key="3">
    <source>
        <dbReference type="ARBA" id="ARBA00023002"/>
    </source>
</evidence>
<dbReference type="InterPro" id="IPR044861">
    <property type="entry name" value="IPNS-like_FE2OG_OXY"/>
</dbReference>
<dbReference type="InterPro" id="IPR050295">
    <property type="entry name" value="Plant_2OG-oxidoreductases"/>
</dbReference>
<dbReference type="GO" id="GO:0016491">
    <property type="term" value="F:oxidoreductase activity"/>
    <property type="evidence" value="ECO:0007669"/>
    <property type="project" value="UniProtKB-KW"/>
</dbReference>
<accession>A0A5J9STK7</accession>
<dbReference type="PROSITE" id="PS51471">
    <property type="entry name" value="FE2OG_OXY"/>
    <property type="match status" value="1"/>
</dbReference>
<dbReference type="PANTHER" id="PTHR47991">
    <property type="entry name" value="OXOGLUTARATE/IRON-DEPENDENT DIOXYGENASE"/>
    <property type="match status" value="1"/>
</dbReference>
<dbReference type="Gramene" id="TVU02335">
    <property type="protein sequence ID" value="TVU02335"/>
    <property type="gene ID" value="EJB05_52186"/>
</dbReference>
<dbReference type="SUPFAM" id="SSF51197">
    <property type="entry name" value="Clavaminate synthase-like"/>
    <property type="match status" value="1"/>
</dbReference>
<keyword evidence="8" id="KW-1185">Reference proteome</keyword>
<keyword evidence="4 5" id="KW-0408">Iron</keyword>
<organism evidence="7 8">
    <name type="scientific">Eragrostis curvula</name>
    <name type="common">weeping love grass</name>
    <dbReference type="NCBI Taxonomy" id="38414"/>
    <lineage>
        <taxon>Eukaryota</taxon>
        <taxon>Viridiplantae</taxon>
        <taxon>Streptophyta</taxon>
        <taxon>Embryophyta</taxon>
        <taxon>Tracheophyta</taxon>
        <taxon>Spermatophyta</taxon>
        <taxon>Magnoliopsida</taxon>
        <taxon>Liliopsida</taxon>
        <taxon>Poales</taxon>
        <taxon>Poaceae</taxon>
        <taxon>PACMAD clade</taxon>
        <taxon>Chloridoideae</taxon>
        <taxon>Eragrostideae</taxon>
        <taxon>Eragrostidinae</taxon>
        <taxon>Eragrostis</taxon>
    </lineage>
</organism>
<feature type="non-terminal residue" evidence="7">
    <location>
        <position position="1"/>
    </location>
</feature>
<dbReference type="Gene3D" id="2.60.120.330">
    <property type="entry name" value="B-lactam Antibiotic, Isopenicillin N Synthase, Chain"/>
    <property type="match status" value="1"/>
</dbReference>
<dbReference type="Pfam" id="PF03171">
    <property type="entry name" value="2OG-FeII_Oxy"/>
    <property type="match status" value="1"/>
</dbReference>
<dbReference type="FunFam" id="2.60.120.330:FF:000018">
    <property type="entry name" value="2-oxoglutarate (2OG) and Fe(II)-dependent oxygenase superfamily protein"/>
    <property type="match status" value="1"/>
</dbReference>
<comment type="caution">
    <text evidence="7">The sequence shown here is derived from an EMBL/GenBank/DDBJ whole genome shotgun (WGS) entry which is preliminary data.</text>
</comment>
<evidence type="ECO:0000256" key="1">
    <source>
        <dbReference type="ARBA" id="ARBA00008056"/>
    </source>
</evidence>
<dbReference type="EMBL" id="RWGY01000336">
    <property type="protein sequence ID" value="TVU02335.1"/>
    <property type="molecule type" value="Genomic_DNA"/>
</dbReference>
<dbReference type="Proteomes" id="UP000324897">
    <property type="component" value="Unassembled WGS sequence"/>
</dbReference>
<evidence type="ECO:0000256" key="5">
    <source>
        <dbReference type="RuleBase" id="RU003682"/>
    </source>
</evidence>